<protein>
    <submittedName>
        <fullName evidence="19">Calcineurin B-likeous protein 2</fullName>
    </submittedName>
</protein>
<keyword evidence="15" id="KW-0449">Lipoprotein</keyword>
<evidence type="ECO:0000256" key="1">
    <source>
        <dbReference type="ARBA" id="ARBA00004123"/>
    </source>
</evidence>
<evidence type="ECO:0000256" key="13">
    <source>
        <dbReference type="ARBA" id="ARBA00023136"/>
    </source>
</evidence>
<dbReference type="Gene3D" id="1.10.238.10">
    <property type="entry name" value="EF-hand"/>
    <property type="match status" value="1"/>
</dbReference>
<dbReference type="PROSITE" id="PS50222">
    <property type="entry name" value="EF_HAND_2"/>
    <property type="match status" value="1"/>
</dbReference>
<dbReference type="GO" id="GO:0005509">
    <property type="term" value="F:calcium ion binding"/>
    <property type="evidence" value="ECO:0007669"/>
    <property type="project" value="InterPro"/>
</dbReference>
<keyword evidence="13" id="KW-0472">Membrane</keyword>
<evidence type="ECO:0000256" key="3">
    <source>
        <dbReference type="ARBA" id="ARBA00004496"/>
    </source>
</evidence>
<sequence>MVSKALPLKGHSATSLFYGGFWPWEEAGYFFQQPPKNNSATLVANKASAAGSHQQENSRFQKKAEPKESLKPGGSNLGHFKTCGLQFPEFPSQLCLQICGLPIPRIPKLAGEFRELNGCCNIFFSFALDSRYDLEGIGELAVNPIGDRIVNAFFPDGEDRLGMARPRHLRLQAGTEEAEGQEAKVEVWGPWWSRSWTGTSSVLEERGCWGEEEEEDKKEEGEEEGEEEENRRRKKRRKRRKKKRGKRRRRRTVRGEEADFHSFARVLAHFRPVEAPGNPEDINSHLSKLKCEKEGRKETVSNCWATYPAKPLKAGQEATGGNSSRREATWGLVRNFMTGTTIPQWNSLPPGVVGAPTLEGFFRRDWTIKASKVPPNPIIPAKLAGGIRAVEVHPFSSCHACAGRVLSSHALSSPSNPPLWKTVNGLTCTLNPDWTLFLTEDRSFPVRSKFGLRQEMTQRWEFAHPPFSLSGCTQASAVSIRTQVLRMMVGLQVTNDQLENITDRTIQEADRDGDNAISFEEFAKLFHSTDSPQRTTISLMTELTPLGKKGTYDRSLHQWWYSASSTQFGQTGSKETATGSAVLTISCAGIPLAVLLLCPGGFPEAQEAKKRSVGAWGSAKKKPLKIFASHHCLALTTVPTIS</sequence>
<keyword evidence="14" id="KW-0539">Nucleus</keyword>
<dbReference type="PANTHER" id="PTHR46002">
    <property type="entry name" value="EG:114D9.1 PROTEIN-RELATED"/>
    <property type="match status" value="1"/>
</dbReference>
<keyword evidence="9" id="KW-0479">Metal-binding</keyword>
<evidence type="ECO:0000259" key="18">
    <source>
        <dbReference type="PROSITE" id="PS50222"/>
    </source>
</evidence>
<comment type="caution">
    <text evidence="19">The sequence shown here is derived from an EMBL/GenBank/DDBJ whole genome shotgun (WGS) entry which is preliminary data.</text>
</comment>
<dbReference type="InterPro" id="IPR002048">
    <property type="entry name" value="EF_hand_dom"/>
</dbReference>
<evidence type="ECO:0000256" key="12">
    <source>
        <dbReference type="ARBA" id="ARBA00022927"/>
    </source>
</evidence>
<evidence type="ECO:0000256" key="2">
    <source>
        <dbReference type="ARBA" id="ARBA00004236"/>
    </source>
</evidence>
<dbReference type="EMBL" id="AZIM01002582">
    <property type="protein sequence ID" value="ETE63755.1"/>
    <property type="molecule type" value="Genomic_DNA"/>
</dbReference>
<evidence type="ECO:0000256" key="16">
    <source>
        <dbReference type="ARBA" id="ARBA00038164"/>
    </source>
</evidence>
<accession>V8NNV5</accession>
<dbReference type="GO" id="GO:0015031">
    <property type="term" value="P:protein transport"/>
    <property type="evidence" value="ECO:0007669"/>
    <property type="project" value="UniProtKB-KW"/>
</dbReference>
<organism evidence="19 20">
    <name type="scientific">Ophiophagus hannah</name>
    <name type="common">King cobra</name>
    <name type="synonym">Naja hannah</name>
    <dbReference type="NCBI Taxonomy" id="8665"/>
    <lineage>
        <taxon>Eukaryota</taxon>
        <taxon>Metazoa</taxon>
        <taxon>Chordata</taxon>
        <taxon>Craniata</taxon>
        <taxon>Vertebrata</taxon>
        <taxon>Euteleostomi</taxon>
        <taxon>Lepidosauria</taxon>
        <taxon>Squamata</taxon>
        <taxon>Bifurcata</taxon>
        <taxon>Unidentata</taxon>
        <taxon>Episquamata</taxon>
        <taxon>Toxicofera</taxon>
        <taxon>Serpentes</taxon>
        <taxon>Colubroidea</taxon>
        <taxon>Elapidae</taxon>
        <taxon>Elapinae</taxon>
        <taxon>Ophiophagus</taxon>
    </lineage>
</organism>
<keyword evidence="8" id="KW-0519">Myristate</keyword>
<feature type="compositionally biased region" description="Basic residues" evidence="17">
    <location>
        <begin position="232"/>
        <end position="252"/>
    </location>
</feature>
<evidence type="ECO:0000256" key="14">
    <source>
        <dbReference type="ARBA" id="ARBA00023242"/>
    </source>
</evidence>
<evidence type="ECO:0000313" key="19">
    <source>
        <dbReference type="EMBL" id="ETE63755.1"/>
    </source>
</evidence>
<dbReference type="InterPro" id="IPR011992">
    <property type="entry name" value="EF-hand-dom_pair"/>
</dbReference>
<dbReference type="AlphaFoldDB" id="V8NNV5"/>
<evidence type="ECO:0000256" key="11">
    <source>
        <dbReference type="ARBA" id="ARBA00022837"/>
    </source>
</evidence>
<keyword evidence="12" id="KW-0653">Protein transport</keyword>
<feature type="compositionally biased region" description="Acidic residues" evidence="17">
    <location>
        <begin position="210"/>
        <end position="228"/>
    </location>
</feature>
<keyword evidence="20" id="KW-1185">Reference proteome</keyword>
<dbReference type="InterPro" id="IPR018247">
    <property type="entry name" value="EF_Hand_1_Ca_BS"/>
</dbReference>
<evidence type="ECO:0000313" key="20">
    <source>
        <dbReference type="Proteomes" id="UP000018936"/>
    </source>
</evidence>
<dbReference type="GO" id="GO:0005634">
    <property type="term" value="C:nucleus"/>
    <property type="evidence" value="ECO:0007669"/>
    <property type="project" value="UniProtKB-SubCell"/>
</dbReference>
<comment type="subcellular location">
    <subcellularLocation>
        <location evidence="2">Cell membrane</location>
    </subcellularLocation>
    <subcellularLocation>
        <location evidence="3">Cytoplasm</location>
    </subcellularLocation>
    <subcellularLocation>
        <location evidence="1">Nucleus</location>
    </subcellularLocation>
</comment>
<evidence type="ECO:0000256" key="10">
    <source>
        <dbReference type="ARBA" id="ARBA00022737"/>
    </source>
</evidence>
<keyword evidence="4" id="KW-0813">Transport</keyword>
<dbReference type="GO" id="GO:0005886">
    <property type="term" value="C:plasma membrane"/>
    <property type="evidence" value="ECO:0007669"/>
    <property type="project" value="UniProtKB-SubCell"/>
</dbReference>
<feature type="region of interest" description="Disordered" evidence="17">
    <location>
        <begin position="203"/>
        <end position="255"/>
    </location>
</feature>
<dbReference type="SUPFAM" id="SSF47473">
    <property type="entry name" value="EF-hand"/>
    <property type="match status" value="1"/>
</dbReference>
<feature type="domain" description="EF-hand" evidence="18">
    <location>
        <begin position="497"/>
        <end position="532"/>
    </location>
</feature>
<reference evidence="19 20" key="1">
    <citation type="journal article" date="2013" name="Proc. Natl. Acad. Sci. U.S.A.">
        <title>The king cobra genome reveals dynamic gene evolution and adaptation in the snake venom system.</title>
        <authorList>
            <person name="Vonk F.J."/>
            <person name="Casewell N.R."/>
            <person name="Henkel C.V."/>
            <person name="Heimberg A.M."/>
            <person name="Jansen H.J."/>
            <person name="McCleary R.J."/>
            <person name="Kerkkamp H.M."/>
            <person name="Vos R.A."/>
            <person name="Guerreiro I."/>
            <person name="Calvete J.J."/>
            <person name="Wuster W."/>
            <person name="Woods A.E."/>
            <person name="Logan J.M."/>
            <person name="Harrison R.A."/>
            <person name="Castoe T.A."/>
            <person name="de Koning A.P."/>
            <person name="Pollock D.D."/>
            <person name="Yandell M."/>
            <person name="Calderon D."/>
            <person name="Renjifo C."/>
            <person name="Currier R.B."/>
            <person name="Salgado D."/>
            <person name="Pla D."/>
            <person name="Sanz L."/>
            <person name="Hyder A.S."/>
            <person name="Ribeiro J.M."/>
            <person name="Arntzen J.W."/>
            <person name="van den Thillart G.E."/>
            <person name="Boetzer M."/>
            <person name="Pirovano W."/>
            <person name="Dirks R.P."/>
            <person name="Spaink H.P."/>
            <person name="Duboule D."/>
            <person name="McGlinn E."/>
            <person name="Kini R.M."/>
            <person name="Richardson M.K."/>
        </authorList>
    </citation>
    <scope>NUCLEOTIDE SEQUENCE</scope>
    <source>
        <tissue evidence="19">Blood</tissue>
    </source>
</reference>
<dbReference type="GO" id="GO:0005737">
    <property type="term" value="C:cytoplasm"/>
    <property type="evidence" value="ECO:0007669"/>
    <property type="project" value="UniProtKB-SubCell"/>
</dbReference>
<dbReference type="PROSITE" id="PS00018">
    <property type="entry name" value="EF_HAND_1"/>
    <property type="match status" value="1"/>
</dbReference>
<keyword evidence="6" id="KW-0963">Cytoplasm</keyword>
<feature type="non-terminal residue" evidence="19">
    <location>
        <position position="1"/>
    </location>
</feature>
<comment type="similarity">
    <text evidence="16">Belongs to the calcineurin regulatory subunit family. CHP subfamily.</text>
</comment>
<keyword evidence="5" id="KW-1003">Cell membrane</keyword>
<dbReference type="InterPro" id="IPR051875">
    <property type="entry name" value="Calcineurin_B_homologous"/>
</dbReference>
<keyword evidence="11" id="KW-0106">Calcium</keyword>
<dbReference type="SMART" id="SM00054">
    <property type="entry name" value="EFh"/>
    <property type="match status" value="1"/>
</dbReference>
<evidence type="ECO:0000256" key="5">
    <source>
        <dbReference type="ARBA" id="ARBA00022475"/>
    </source>
</evidence>
<feature type="region of interest" description="Disordered" evidence="17">
    <location>
        <begin position="47"/>
        <end position="75"/>
    </location>
</feature>
<name>V8NNV5_OPHHA</name>
<proteinExistence type="inferred from homology"/>
<evidence type="ECO:0000256" key="8">
    <source>
        <dbReference type="ARBA" id="ARBA00022707"/>
    </source>
</evidence>
<keyword evidence="7" id="KW-0597">Phosphoprotein</keyword>
<dbReference type="Proteomes" id="UP000018936">
    <property type="component" value="Unassembled WGS sequence"/>
</dbReference>
<evidence type="ECO:0000256" key="15">
    <source>
        <dbReference type="ARBA" id="ARBA00023288"/>
    </source>
</evidence>
<evidence type="ECO:0000256" key="17">
    <source>
        <dbReference type="SAM" id="MobiDB-lite"/>
    </source>
</evidence>
<keyword evidence="10" id="KW-0677">Repeat</keyword>
<evidence type="ECO:0000256" key="4">
    <source>
        <dbReference type="ARBA" id="ARBA00022448"/>
    </source>
</evidence>
<gene>
    <name evidence="19" type="primary">CHP2</name>
    <name evidence="19" type="ORF">L345_10482</name>
</gene>
<evidence type="ECO:0000256" key="9">
    <source>
        <dbReference type="ARBA" id="ARBA00022723"/>
    </source>
</evidence>
<evidence type="ECO:0000256" key="6">
    <source>
        <dbReference type="ARBA" id="ARBA00022490"/>
    </source>
</evidence>
<evidence type="ECO:0000256" key="7">
    <source>
        <dbReference type="ARBA" id="ARBA00022553"/>
    </source>
</evidence>